<dbReference type="RefSeq" id="WP_219475224.1">
    <property type="nucleotide sequence ID" value="NZ_CP066882.1"/>
</dbReference>
<sequence length="433" mass="51616">MLLIINFNFVLSINAHSSFFHNQNETKIKLADYQTLQQEWLTFQPKMKRYDISVLSKKSIPEILKYFNIEFDERDLPEPAYNDYAEGYFWWFLKDPPEGLMDVYFKPRSNPFNIKYPSFDNKYTLEDLLKYEIAIEEAFVFWDAQQKTQEEKVNVELININLFVDQSKEEAINNYLIKNQIINQPKLIKLGCYNITPDTGLVAPLPSDDWYGFKIEAVYFDDGIRLLPQLTYTIEDLLKLSNGAKNVYLFTFNTQKRIKSIELPDAIDPYQAIRTWKRDNNLFDYEGEFIRQTGSMKVVLSTSPNRKETISCELLQFQNIFETKKEKFIISCKDEKAKERIFNNYSSEYINWLKQCCIISGNYYTGDEVRNKFGRFSRTIYDENGNTHYYKYVGGFFFDNWYIDGNECARTYNHHLDTIPPPKKHQWIYINWY</sequence>
<proteinExistence type="predicted"/>
<dbReference type="Proteomes" id="UP000825369">
    <property type="component" value="Chromosome"/>
</dbReference>
<organism evidence="1 2">
    <name type="scientific">Paulownia witches'-broom phytoplasma</name>
    <dbReference type="NCBI Taxonomy" id="39647"/>
    <lineage>
        <taxon>Bacteria</taxon>
        <taxon>Bacillati</taxon>
        <taxon>Mycoplasmatota</taxon>
        <taxon>Mollicutes</taxon>
        <taxon>Acholeplasmatales</taxon>
        <taxon>Acholeplasmataceae</taxon>
        <taxon>Candidatus Phytoplasma</taxon>
        <taxon>16SrI (Aster yellows group)</taxon>
    </lineage>
</organism>
<protein>
    <recommendedName>
        <fullName evidence="3">Effector</fullName>
    </recommendedName>
</protein>
<name>A0ABX8TRR8_9MOLU</name>
<evidence type="ECO:0000313" key="1">
    <source>
        <dbReference type="EMBL" id="QYC31205.1"/>
    </source>
</evidence>
<reference evidence="1 2" key="1">
    <citation type="journal article" date="2021" name="Mol. Plant">
        <title>Genomic insights into the fast growth of paulownias and the formation of Paulownia witches' broom.</title>
        <authorList>
            <person name="Cao Y."/>
            <person name="Sun G."/>
            <person name="Zhai X."/>
            <person name="Xu P."/>
            <person name="Ma L."/>
            <person name="Deng M."/>
            <person name="Zhao Z."/>
            <person name="Yang H."/>
            <person name="Dong Y."/>
            <person name="Shang Z."/>
            <person name="Lv Y."/>
            <person name="Yan L."/>
            <person name="Liu H."/>
            <person name="Cao X."/>
            <person name="Li B."/>
            <person name="Wang Z."/>
            <person name="Zhao X."/>
            <person name="Yu H."/>
            <person name="Wang F."/>
            <person name="Ma W."/>
            <person name="Huang J."/>
            <person name="Fan G."/>
        </authorList>
    </citation>
    <scope>NUCLEOTIDE SEQUENCE [LARGE SCALE GENOMIC DNA]</scope>
    <source>
        <strain evidence="1 2">Zhengzhou</strain>
    </source>
</reference>
<dbReference type="EMBL" id="CP066882">
    <property type="protein sequence ID" value="QYC31205.1"/>
    <property type="molecule type" value="Genomic_DNA"/>
</dbReference>
<evidence type="ECO:0008006" key="3">
    <source>
        <dbReference type="Google" id="ProtNLM"/>
    </source>
</evidence>
<evidence type="ECO:0000313" key="2">
    <source>
        <dbReference type="Proteomes" id="UP000825369"/>
    </source>
</evidence>
<accession>A0ABX8TRR8</accession>
<keyword evidence="2" id="KW-1185">Reference proteome</keyword>
<gene>
    <name evidence="1" type="ORF">HGD80_01160</name>
</gene>